<dbReference type="AlphaFoldDB" id="K9WMG9"/>
<evidence type="ECO:0008006" key="3">
    <source>
        <dbReference type="Google" id="ProtNLM"/>
    </source>
</evidence>
<dbReference type="KEGG" id="mic:Mic7113_5768"/>
<dbReference type="EMBL" id="CP003630">
    <property type="protein sequence ID" value="AFZ21393.1"/>
    <property type="molecule type" value="Genomic_DNA"/>
</dbReference>
<dbReference type="RefSeq" id="WP_015185522.1">
    <property type="nucleotide sequence ID" value="NC_019738.1"/>
</dbReference>
<dbReference type="PATRIC" id="fig|1173027.3.peg.6384"/>
<dbReference type="Proteomes" id="UP000010471">
    <property type="component" value="Chromosome"/>
</dbReference>
<dbReference type="HOGENOM" id="CLU_755862_0_0_3"/>
<dbReference type="STRING" id="1173027.Mic7113_5768"/>
<accession>K9WMG9</accession>
<protein>
    <recommendedName>
        <fullName evidence="3">Glycosyltransferase</fullName>
    </recommendedName>
</protein>
<dbReference type="eggNOG" id="ENOG502Z8R5">
    <property type="taxonomic scope" value="Bacteria"/>
</dbReference>
<name>K9WMG9_9CYAN</name>
<organism evidence="1 2">
    <name type="scientific">Allocoleopsis franciscana PCC 7113</name>
    <dbReference type="NCBI Taxonomy" id="1173027"/>
    <lineage>
        <taxon>Bacteria</taxon>
        <taxon>Bacillati</taxon>
        <taxon>Cyanobacteriota</taxon>
        <taxon>Cyanophyceae</taxon>
        <taxon>Coleofasciculales</taxon>
        <taxon>Coleofasciculaceae</taxon>
        <taxon>Allocoleopsis</taxon>
        <taxon>Allocoleopsis franciscana</taxon>
    </lineage>
</organism>
<proteinExistence type="predicted"/>
<reference evidence="1 2" key="1">
    <citation type="submission" date="2012-06" db="EMBL/GenBank/DDBJ databases">
        <title>Finished chromosome of genome of Microcoleus sp. PCC 7113.</title>
        <authorList>
            <consortium name="US DOE Joint Genome Institute"/>
            <person name="Gugger M."/>
            <person name="Coursin T."/>
            <person name="Rippka R."/>
            <person name="Tandeau De Marsac N."/>
            <person name="Huntemann M."/>
            <person name="Wei C.-L."/>
            <person name="Han J."/>
            <person name="Detter J.C."/>
            <person name="Han C."/>
            <person name="Tapia R."/>
            <person name="Chen A."/>
            <person name="Kyrpides N."/>
            <person name="Mavromatis K."/>
            <person name="Markowitz V."/>
            <person name="Szeto E."/>
            <person name="Ivanova N."/>
            <person name="Pagani I."/>
            <person name="Pati A."/>
            <person name="Goodwin L."/>
            <person name="Nordberg H.P."/>
            <person name="Cantor M.N."/>
            <person name="Hua S.X."/>
            <person name="Woyke T."/>
            <person name="Kerfeld C.A."/>
        </authorList>
    </citation>
    <scope>NUCLEOTIDE SEQUENCE [LARGE SCALE GENOMIC DNA]</scope>
    <source>
        <strain evidence="1 2">PCC 7113</strain>
    </source>
</reference>
<evidence type="ECO:0000313" key="2">
    <source>
        <dbReference type="Proteomes" id="UP000010471"/>
    </source>
</evidence>
<dbReference type="OrthoDB" id="8478474at2"/>
<gene>
    <name evidence="1" type="ORF">Mic7113_5768</name>
</gene>
<dbReference type="SUPFAM" id="SSF53756">
    <property type="entry name" value="UDP-Glycosyltransferase/glycogen phosphorylase"/>
    <property type="match status" value="1"/>
</dbReference>
<evidence type="ECO:0000313" key="1">
    <source>
        <dbReference type="EMBL" id="AFZ21393.1"/>
    </source>
</evidence>
<keyword evidence="2" id="KW-1185">Reference proteome</keyword>
<sequence length="363" mass="40410">MEIIQVVPMLPPAIDGLGDYALNLARQLRREFNQETHFLVGNPNWQGKREIEGFPISVLPHRSRGAVLSSLNEISASPAPVLLHYVGYGYAKRGCPVWLIDGLLGWRTTGVHRFLVTMFHELYAFGPPWTSSFWLSALQKNLAMRLARLSDRILTSRQNYAKSLYDLSSGKHTEIPTLPVFSNIGEPDQVSSLTQREKRIVVFGSPSNRGRVYRESWAELQLTCELLGIEEIWDIGAKTGLNLSSMNGVPIVELGERSAAEISGFLLKSLAAFFNYTPEFLAKSTIYAAYCAHGLLPVSHVGSPFPVDGIIEGKHFWTPHHQTDGLRSLESLQAIADQAHAWYQTHNLSVQAQTFAALLANNE</sequence>